<dbReference type="Gene3D" id="3.10.10.10">
    <property type="entry name" value="HIV Type 1 Reverse Transcriptase, subunit A, domain 1"/>
    <property type="match status" value="2"/>
</dbReference>
<gene>
    <name evidence="1" type="ORF">P5673_010703</name>
</gene>
<evidence type="ECO:0000313" key="2">
    <source>
        <dbReference type="Proteomes" id="UP001249851"/>
    </source>
</evidence>
<reference evidence="1" key="1">
    <citation type="journal article" date="2023" name="G3 (Bethesda)">
        <title>Whole genome assembly and annotation of the endangered Caribbean coral Acropora cervicornis.</title>
        <authorList>
            <person name="Selwyn J.D."/>
            <person name="Vollmer S.V."/>
        </authorList>
    </citation>
    <scope>NUCLEOTIDE SEQUENCE</scope>
    <source>
        <strain evidence="1">K2</strain>
    </source>
</reference>
<accession>A0AAD9V8U6</accession>
<name>A0AAD9V8U6_ACRCE</name>
<dbReference type="PANTHER" id="PTHR37984">
    <property type="entry name" value="PROTEIN CBG26694"/>
    <property type="match status" value="1"/>
</dbReference>
<keyword evidence="2" id="KW-1185">Reference proteome</keyword>
<dbReference type="InterPro" id="IPR043502">
    <property type="entry name" value="DNA/RNA_pol_sf"/>
</dbReference>
<dbReference type="Proteomes" id="UP001249851">
    <property type="component" value="Unassembled WGS sequence"/>
</dbReference>
<dbReference type="EMBL" id="JARQWQ010000019">
    <property type="protein sequence ID" value="KAK2565578.1"/>
    <property type="molecule type" value="Genomic_DNA"/>
</dbReference>
<evidence type="ECO:0000313" key="1">
    <source>
        <dbReference type="EMBL" id="KAK2565578.1"/>
    </source>
</evidence>
<protein>
    <recommendedName>
        <fullName evidence="3">Reverse transcriptase domain-containing protein</fullName>
    </recommendedName>
</protein>
<evidence type="ECO:0008006" key="3">
    <source>
        <dbReference type="Google" id="ProtNLM"/>
    </source>
</evidence>
<dbReference type="InterPro" id="IPR043128">
    <property type="entry name" value="Rev_trsase/Diguanyl_cyclase"/>
</dbReference>
<reference evidence="1" key="2">
    <citation type="journal article" date="2023" name="Science">
        <title>Genomic signatures of disease resistance in endangered staghorn corals.</title>
        <authorList>
            <person name="Vollmer S.V."/>
            <person name="Selwyn J.D."/>
            <person name="Despard B.A."/>
            <person name="Roesel C.L."/>
        </authorList>
    </citation>
    <scope>NUCLEOTIDE SEQUENCE</scope>
    <source>
        <strain evidence="1">K2</strain>
    </source>
</reference>
<dbReference type="InterPro" id="IPR050951">
    <property type="entry name" value="Retrovirus_Pol_polyprotein"/>
</dbReference>
<comment type="caution">
    <text evidence="1">The sequence shown here is derived from an EMBL/GenBank/DDBJ whole genome shotgun (WGS) entry which is preliminary data.</text>
</comment>
<dbReference type="Gene3D" id="3.30.70.270">
    <property type="match status" value="1"/>
</dbReference>
<sequence>MIHEDVIEEATGASWVSPVHIVYKGNGELRLCVDLREANKAVIRERSVAPTQWSKDVFNIEPEESILADTVVGGVKGDYLVYGSWKGLPFGLASAPEAYQRVMSIICEGLAGVLNYFDDVVVYGSTPEEH</sequence>
<dbReference type="SUPFAM" id="SSF56672">
    <property type="entry name" value="DNA/RNA polymerases"/>
    <property type="match status" value="1"/>
</dbReference>
<dbReference type="AlphaFoldDB" id="A0AAD9V8U6"/>
<proteinExistence type="predicted"/>
<dbReference type="PANTHER" id="PTHR37984:SF9">
    <property type="entry name" value="INTEGRASE CATALYTIC DOMAIN-CONTAINING PROTEIN"/>
    <property type="match status" value="1"/>
</dbReference>
<organism evidence="1 2">
    <name type="scientific">Acropora cervicornis</name>
    <name type="common">Staghorn coral</name>
    <dbReference type="NCBI Taxonomy" id="6130"/>
    <lineage>
        <taxon>Eukaryota</taxon>
        <taxon>Metazoa</taxon>
        <taxon>Cnidaria</taxon>
        <taxon>Anthozoa</taxon>
        <taxon>Hexacorallia</taxon>
        <taxon>Scleractinia</taxon>
        <taxon>Astrocoeniina</taxon>
        <taxon>Acroporidae</taxon>
        <taxon>Acropora</taxon>
    </lineage>
</organism>